<comment type="caution">
    <text evidence="1">The sequence shown here is derived from an EMBL/GenBank/DDBJ whole genome shotgun (WGS) entry which is preliminary data.</text>
</comment>
<protein>
    <submittedName>
        <fullName evidence="1">Uncharacterized protein</fullName>
    </submittedName>
</protein>
<dbReference type="EMBL" id="JBBMRA010000003">
    <property type="protein sequence ID" value="MEM5535639.1"/>
    <property type="molecule type" value="Genomic_DNA"/>
</dbReference>
<dbReference type="RefSeq" id="WP_342853856.1">
    <property type="nucleotide sequence ID" value="NZ_JBBMRA010000003.1"/>
</dbReference>
<sequence>MQSQGYQLQVNGIGDANALTISAAHDHFGLSKQECIQRILTSPSILQSNLSKERALQLKAALSDFKLPCEIVDNDVTVTTDNARYELAAHITKFDYAAEFAAEIAAFTGQTGEEIIKSLTQVPAILLGRLSKTVADDLIERFSRPGIELIASAPATALYTVMAFMPSYNESVRSQYISLGLKPNNNEITCEQWSANNLSYASAQAIWQKASALHLPVIIQNHDYFRFNLSMDSTSTDINTEQLSQWLTDSFSIPTQIHNKLINALPIILERSIPLEKAQQRLAEMHTLGCKGSAISVAGEKYNIELKALPPEVKPALEHLCNSIMGRTIPITKTGESPQLIPLSANIHQGLWITHEAKKTGLQARLIPSNEKKGR</sequence>
<keyword evidence="2" id="KW-1185">Reference proteome</keyword>
<evidence type="ECO:0000313" key="2">
    <source>
        <dbReference type="Proteomes" id="UP001449225"/>
    </source>
</evidence>
<accession>A0ABU9TQW8</accession>
<organism evidence="1 2">
    <name type="scientific">Neptuniibacter pectenicola</name>
    <dbReference type="NCBI Taxonomy" id="1806669"/>
    <lineage>
        <taxon>Bacteria</taxon>
        <taxon>Pseudomonadati</taxon>
        <taxon>Pseudomonadota</taxon>
        <taxon>Gammaproteobacteria</taxon>
        <taxon>Oceanospirillales</taxon>
        <taxon>Oceanospirillaceae</taxon>
        <taxon>Neptuniibacter</taxon>
    </lineage>
</organism>
<dbReference type="Proteomes" id="UP001449225">
    <property type="component" value="Unassembled WGS sequence"/>
</dbReference>
<evidence type="ECO:0000313" key="1">
    <source>
        <dbReference type="EMBL" id="MEM5535639.1"/>
    </source>
</evidence>
<proteinExistence type="predicted"/>
<name>A0ABU9TQW8_9GAMM</name>
<reference evidence="1 2" key="1">
    <citation type="submission" date="2024-03" db="EMBL/GenBank/DDBJ databases">
        <title>Community enrichment and isolation of bacterial strains for fucoidan degradation.</title>
        <authorList>
            <person name="Sichert A."/>
        </authorList>
    </citation>
    <scope>NUCLEOTIDE SEQUENCE [LARGE SCALE GENOMIC DNA]</scope>
    <source>
        <strain evidence="1 2">AS76</strain>
    </source>
</reference>
<gene>
    <name evidence="1" type="ORF">WNY58_04460</name>
</gene>